<evidence type="ECO:0000259" key="5">
    <source>
        <dbReference type="PROSITE" id="PS51755"/>
    </source>
</evidence>
<keyword evidence="3" id="KW-0804">Transcription</keyword>
<reference evidence="6 7" key="1">
    <citation type="submission" date="2018-07" db="EMBL/GenBank/DDBJ databases">
        <title>Lottiidibacillus patelloidae gen. nov., sp. nov., isolated from the intestinal tract of a marine limpet and the reclassification of B. taeanensis BH030017T, B. algicola KMM 3737T and B. hwajinpoensis SW-72T as genus Lottiidibacillus.</title>
        <authorList>
            <person name="Liu R."/>
            <person name="Huang Z."/>
        </authorList>
    </citation>
    <scope>NUCLEOTIDE SEQUENCE [LARGE SCALE GENOMIC DNA]</scope>
    <source>
        <strain evidence="6 7">BH030017</strain>
    </source>
</reference>
<organism evidence="6 7">
    <name type="scientific">Bacillus taeanensis</name>
    <dbReference type="NCBI Taxonomy" id="273032"/>
    <lineage>
        <taxon>Bacteria</taxon>
        <taxon>Bacillati</taxon>
        <taxon>Bacillota</taxon>
        <taxon>Bacilli</taxon>
        <taxon>Bacillales</taxon>
        <taxon>Bacillaceae</taxon>
        <taxon>Bacillus</taxon>
    </lineage>
</organism>
<evidence type="ECO:0000256" key="4">
    <source>
        <dbReference type="PROSITE-ProRule" id="PRU01091"/>
    </source>
</evidence>
<dbReference type="Pfam" id="PF00486">
    <property type="entry name" value="Trans_reg_C"/>
    <property type="match status" value="1"/>
</dbReference>
<dbReference type="AlphaFoldDB" id="A0A366XT37"/>
<accession>A0A366XT37</accession>
<comment type="caution">
    <text evidence="6">The sequence shown here is derived from an EMBL/GenBank/DDBJ whole genome shotgun (WGS) entry which is preliminary data.</text>
</comment>
<protein>
    <recommendedName>
        <fullName evidence="5">OmpR/PhoB-type domain-containing protein</fullName>
    </recommendedName>
</protein>
<dbReference type="GO" id="GO:0006355">
    <property type="term" value="P:regulation of DNA-templated transcription"/>
    <property type="evidence" value="ECO:0007669"/>
    <property type="project" value="InterPro"/>
</dbReference>
<gene>
    <name evidence="6" type="ORF">DS031_22880</name>
</gene>
<keyword evidence="1" id="KW-0805">Transcription regulation</keyword>
<proteinExistence type="predicted"/>
<dbReference type="Proteomes" id="UP000253314">
    <property type="component" value="Unassembled WGS sequence"/>
</dbReference>
<dbReference type="GO" id="GO:0003677">
    <property type="term" value="F:DNA binding"/>
    <property type="evidence" value="ECO:0007669"/>
    <property type="project" value="UniProtKB-UniRule"/>
</dbReference>
<keyword evidence="7" id="KW-1185">Reference proteome</keyword>
<evidence type="ECO:0000256" key="1">
    <source>
        <dbReference type="ARBA" id="ARBA00023015"/>
    </source>
</evidence>
<sequence length="32" mass="3707">MIIDVRKKIEQDPAKPKFIVTVCGFGYKFTPH</sequence>
<dbReference type="GO" id="GO:0000160">
    <property type="term" value="P:phosphorelay signal transduction system"/>
    <property type="evidence" value="ECO:0007669"/>
    <property type="project" value="InterPro"/>
</dbReference>
<evidence type="ECO:0000313" key="6">
    <source>
        <dbReference type="EMBL" id="RBW67323.1"/>
    </source>
</evidence>
<dbReference type="InterPro" id="IPR016032">
    <property type="entry name" value="Sig_transdc_resp-reg_C-effctor"/>
</dbReference>
<dbReference type="EMBL" id="QOCW01000042">
    <property type="protein sequence ID" value="RBW67323.1"/>
    <property type="molecule type" value="Genomic_DNA"/>
</dbReference>
<dbReference type="Gene3D" id="1.10.10.10">
    <property type="entry name" value="Winged helix-like DNA-binding domain superfamily/Winged helix DNA-binding domain"/>
    <property type="match status" value="1"/>
</dbReference>
<evidence type="ECO:0000256" key="3">
    <source>
        <dbReference type="ARBA" id="ARBA00023163"/>
    </source>
</evidence>
<dbReference type="PROSITE" id="PS51755">
    <property type="entry name" value="OMPR_PHOB"/>
    <property type="match status" value="1"/>
</dbReference>
<dbReference type="InterPro" id="IPR036388">
    <property type="entry name" value="WH-like_DNA-bd_sf"/>
</dbReference>
<evidence type="ECO:0000256" key="2">
    <source>
        <dbReference type="ARBA" id="ARBA00023125"/>
    </source>
</evidence>
<evidence type="ECO:0000313" key="7">
    <source>
        <dbReference type="Proteomes" id="UP000253314"/>
    </source>
</evidence>
<name>A0A366XT37_9BACI</name>
<dbReference type="OrthoDB" id="9787103at2"/>
<feature type="DNA-binding region" description="OmpR/PhoB-type" evidence="4">
    <location>
        <begin position="1"/>
        <end position="31"/>
    </location>
</feature>
<dbReference type="SUPFAM" id="SSF46894">
    <property type="entry name" value="C-terminal effector domain of the bipartite response regulators"/>
    <property type="match status" value="1"/>
</dbReference>
<keyword evidence="2 4" id="KW-0238">DNA-binding</keyword>
<feature type="domain" description="OmpR/PhoB-type" evidence="5">
    <location>
        <begin position="1"/>
        <end position="31"/>
    </location>
</feature>
<dbReference type="InterPro" id="IPR001867">
    <property type="entry name" value="OmpR/PhoB-type_DNA-bd"/>
</dbReference>